<evidence type="ECO:0000259" key="2">
    <source>
        <dbReference type="PROSITE" id="PS50969"/>
    </source>
</evidence>
<name>A0A803MZP7_CHEQI</name>
<evidence type="ECO:0000313" key="4">
    <source>
        <dbReference type="Proteomes" id="UP000596660"/>
    </source>
</evidence>
<dbReference type="PROSITE" id="PS50969">
    <property type="entry name" value="FCP1"/>
    <property type="match status" value="1"/>
</dbReference>
<comment type="subunit">
    <text evidence="1">Component of the TIM23 complex.</text>
</comment>
<dbReference type="Pfam" id="PF03031">
    <property type="entry name" value="NIF"/>
    <property type="match status" value="1"/>
</dbReference>
<dbReference type="InterPro" id="IPR004274">
    <property type="entry name" value="FCP1_dom"/>
</dbReference>
<accession>A0A803MZP7</accession>
<keyword evidence="4" id="KW-1185">Reference proteome</keyword>
<dbReference type="GO" id="GO:0015031">
    <property type="term" value="P:protein transport"/>
    <property type="evidence" value="ECO:0007669"/>
    <property type="project" value="UniProtKB-KW"/>
</dbReference>
<dbReference type="Gene3D" id="3.40.50.1000">
    <property type="entry name" value="HAD superfamily/HAD-like"/>
    <property type="match status" value="1"/>
</dbReference>
<dbReference type="GO" id="GO:0005744">
    <property type="term" value="C:TIM23 mitochondrial import inner membrane translocase complex"/>
    <property type="evidence" value="ECO:0007669"/>
    <property type="project" value="UniProtKB-UniRule"/>
</dbReference>
<dbReference type="Gramene" id="AUR62037887-RA">
    <property type="protein sequence ID" value="AUR62037887-RA:cds"/>
    <property type="gene ID" value="AUR62037887"/>
</dbReference>
<dbReference type="InterPro" id="IPR036412">
    <property type="entry name" value="HAD-like_sf"/>
</dbReference>
<keyword evidence="1" id="KW-0811">Translocation</keyword>
<dbReference type="SMART" id="SM00577">
    <property type="entry name" value="CPDc"/>
    <property type="match status" value="1"/>
</dbReference>
<comment type="subcellular location">
    <subcellularLocation>
        <location evidence="1">Mitochondrion inner membrane</location>
        <topology evidence="1">Single-pass membrane protein</topology>
    </subcellularLocation>
</comment>
<dbReference type="Proteomes" id="UP000596660">
    <property type="component" value="Unplaced"/>
</dbReference>
<comment type="similarity">
    <text evidence="1">Belongs to the TIM50 family.</text>
</comment>
<keyword evidence="1" id="KW-0813">Transport</keyword>
<organism evidence="3 4">
    <name type="scientific">Chenopodium quinoa</name>
    <name type="common">Quinoa</name>
    <dbReference type="NCBI Taxonomy" id="63459"/>
    <lineage>
        <taxon>Eukaryota</taxon>
        <taxon>Viridiplantae</taxon>
        <taxon>Streptophyta</taxon>
        <taxon>Embryophyta</taxon>
        <taxon>Tracheophyta</taxon>
        <taxon>Spermatophyta</taxon>
        <taxon>Magnoliopsida</taxon>
        <taxon>eudicotyledons</taxon>
        <taxon>Gunneridae</taxon>
        <taxon>Pentapetalae</taxon>
        <taxon>Caryophyllales</taxon>
        <taxon>Chenopodiaceae</taxon>
        <taxon>Chenopodioideae</taxon>
        <taxon>Atripliceae</taxon>
        <taxon>Chenopodium</taxon>
    </lineage>
</organism>
<protein>
    <recommendedName>
        <fullName evidence="1">Mitochondrial import inner membrane translocase subunit TIM50</fullName>
    </recommendedName>
</protein>
<feature type="domain" description="FCP1 homology" evidence="2">
    <location>
        <begin position="1"/>
        <end position="145"/>
    </location>
</feature>
<sequence>MEVYKRPFLDEFMKFCLERFEVGLWSSAQEQNVDLVLDCAFKGLKNRFLFVWDQKQSTDTGFKTLENKRKPLFLKELSKLHSYLANSSKGARFSESNTLLIDKDPVKSLCNPAHTGIFPDTYDPSNNNDNALDPKEELGKYLEGLANAEDDDVPTYVKANPFGQPAIGPDHPDWDFYSRVRRRLKN</sequence>
<reference evidence="3" key="2">
    <citation type="submission" date="2021-03" db="UniProtKB">
        <authorList>
            <consortium name="EnsemblPlants"/>
        </authorList>
    </citation>
    <scope>IDENTIFICATION</scope>
</reference>
<evidence type="ECO:0000256" key="1">
    <source>
        <dbReference type="RuleBase" id="RU365079"/>
    </source>
</evidence>
<dbReference type="EnsemblPlants" id="AUR62037887-RA">
    <property type="protein sequence ID" value="AUR62037887-RA:cds"/>
    <property type="gene ID" value="AUR62037887"/>
</dbReference>
<keyword evidence="1" id="KW-0653">Protein transport</keyword>
<dbReference type="InterPro" id="IPR023214">
    <property type="entry name" value="HAD_sf"/>
</dbReference>
<dbReference type="InterPro" id="IPR050365">
    <property type="entry name" value="TIM50"/>
</dbReference>
<evidence type="ECO:0000313" key="3">
    <source>
        <dbReference type="EnsemblPlants" id="AUR62037887-RA:cds"/>
    </source>
</evidence>
<keyword evidence="1" id="KW-0496">Mitochondrion</keyword>
<comment type="function">
    <text evidence="1">Essential component of the TIM23 complex, a complex that mediates the translocation of transit peptide-containing proteins across the mitochondrial inner membrane.</text>
</comment>
<dbReference type="AlphaFoldDB" id="A0A803MZP7"/>
<dbReference type="OMA" id="GVFPMSY"/>
<reference evidence="3" key="1">
    <citation type="journal article" date="2017" name="Nature">
        <title>The genome of Chenopodium quinoa.</title>
        <authorList>
            <person name="Jarvis D.E."/>
            <person name="Ho Y.S."/>
            <person name="Lightfoot D.J."/>
            <person name="Schmoeckel S.M."/>
            <person name="Li B."/>
            <person name="Borm T.J.A."/>
            <person name="Ohyanagi H."/>
            <person name="Mineta K."/>
            <person name="Michell C.T."/>
            <person name="Saber N."/>
            <person name="Kharbatia N.M."/>
            <person name="Rupper R.R."/>
            <person name="Sharp A.R."/>
            <person name="Dally N."/>
            <person name="Boughton B.A."/>
            <person name="Woo Y.H."/>
            <person name="Gao G."/>
            <person name="Schijlen E.G.W.M."/>
            <person name="Guo X."/>
            <person name="Momin A.A."/>
            <person name="Negrao S."/>
            <person name="Al-Babili S."/>
            <person name="Gehring C."/>
            <person name="Roessner U."/>
            <person name="Jung C."/>
            <person name="Murphy K."/>
            <person name="Arold S.T."/>
            <person name="Gojobori T."/>
            <person name="van der Linden C.G."/>
            <person name="van Loo E.N."/>
            <person name="Jellen E.N."/>
            <person name="Maughan P.J."/>
            <person name="Tester M."/>
        </authorList>
    </citation>
    <scope>NUCLEOTIDE SEQUENCE [LARGE SCALE GENOMIC DNA]</scope>
    <source>
        <strain evidence="3">cv. PI 614886</strain>
    </source>
</reference>
<dbReference type="PANTHER" id="PTHR12210">
    <property type="entry name" value="DULLARD PROTEIN PHOSPHATASE"/>
    <property type="match status" value="1"/>
</dbReference>
<proteinExistence type="inferred from homology"/>
<keyword evidence="1" id="KW-0809">Transit peptide</keyword>
<dbReference type="SUPFAM" id="SSF56784">
    <property type="entry name" value="HAD-like"/>
    <property type="match status" value="1"/>
</dbReference>